<dbReference type="Gene3D" id="3.30.559.10">
    <property type="entry name" value="Chloramphenicol acetyltransferase-like domain"/>
    <property type="match status" value="2"/>
</dbReference>
<dbReference type="Pfam" id="PF02458">
    <property type="entry name" value="Transferase"/>
    <property type="match status" value="2"/>
</dbReference>
<dbReference type="EMBL" id="PKMF04000170">
    <property type="protein sequence ID" value="KAK7845435.1"/>
    <property type="molecule type" value="Genomic_DNA"/>
</dbReference>
<feature type="non-terminal residue" evidence="4">
    <location>
        <position position="387"/>
    </location>
</feature>
<comment type="similarity">
    <text evidence="1">Belongs to the plant acyltransferase family.</text>
</comment>
<dbReference type="InterPro" id="IPR023213">
    <property type="entry name" value="CAT-like_dom_sf"/>
</dbReference>
<accession>A0AAW0L177</accession>
<keyword evidence="3" id="KW-0012">Acyltransferase</keyword>
<evidence type="ECO:0000256" key="2">
    <source>
        <dbReference type="ARBA" id="ARBA00022679"/>
    </source>
</evidence>
<sequence length="387" mass="43123">MNVEIEVISKEIIKPCSPTPTHLRYYQLSSIDQIQSLVYNSCIFFYSKSDRDIIAKSNKLKQSLSKVLTSYYPLAGRIEDNVSVDCNDEGAYYPEAQAKCQLSHIIADSNPKELKKLLPCEPDDATHYVTLAIQVNFFTCGGIAIGVCISHKLADGLSSVMFMKAWASVAEVRAISTSMSQPKSDITKEKLVLKRFVFSSASIAALKAKYAEESSSVLENRVYPTRVEALTALIYSRYIAATQVKFGAEKLHIVLHAVNLRTRMDPPLPEYSFGNISQLTSAILSSETGQALLQSLVGKLRTAIGKFNNDFVKKLQEGIDPADRLRESAGKVRREDIVAFLFSNFLYIYDIDFGWGKLIWVAWVSSSPLKNTAFFVDTKCGDGIETW</sequence>
<dbReference type="PANTHER" id="PTHR31623">
    <property type="entry name" value="F21J9.9"/>
    <property type="match status" value="1"/>
</dbReference>
<protein>
    <submittedName>
        <fullName evidence="4">Vinorine synthase</fullName>
    </submittedName>
</protein>
<evidence type="ECO:0000256" key="3">
    <source>
        <dbReference type="ARBA" id="ARBA00023315"/>
    </source>
</evidence>
<evidence type="ECO:0000313" key="4">
    <source>
        <dbReference type="EMBL" id="KAK7845435.1"/>
    </source>
</evidence>
<evidence type="ECO:0000256" key="1">
    <source>
        <dbReference type="ARBA" id="ARBA00009861"/>
    </source>
</evidence>
<dbReference type="AlphaFoldDB" id="A0AAW0L177"/>
<reference evidence="4 5" key="1">
    <citation type="journal article" date="2018" name="Sci. Data">
        <title>The draft genome sequence of cork oak.</title>
        <authorList>
            <person name="Ramos A.M."/>
            <person name="Usie A."/>
            <person name="Barbosa P."/>
            <person name="Barros P.M."/>
            <person name="Capote T."/>
            <person name="Chaves I."/>
            <person name="Simoes F."/>
            <person name="Abreu I."/>
            <person name="Carrasquinho I."/>
            <person name="Faro C."/>
            <person name="Guimaraes J.B."/>
            <person name="Mendonca D."/>
            <person name="Nobrega F."/>
            <person name="Rodrigues L."/>
            <person name="Saibo N.J.M."/>
            <person name="Varela M.C."/>
            <person name="Egas C."/>
            <person name="Matos J."/>
            <person name="Miguel C.M."/>
            <person name="Oliveira M.M."/>
            <person name="Ricardo C.P."/>
            <person name="Goncalves S."/>
        </authorList>
    </citation>
    <scope>NUCLEOTIDE SEQUENCE [LARGE SCALE GENOMIC DNA]</scope>
    <source>
        <strain evidence="5">cv. HL8</strain>
    </source>
</reference>
<organism evidence="4 5">
    <name type="scientific">Quercus suber</name>
    <name type="common">Cork oak</name>
    <dbReference type="NCBI Taxonomy" id="58331"/>
    <lineage>
        <taxon>Eukaryota</taxon>
        <taxon>Viridiplantae</taxon>
        <taxon>Streptophyta</taxon>
        <taxon>Embryophyta</taxon>
        <taxon>Tracheophyta</taxon>
        <taxon>Spermatophyta</taxon>
        <taxon>Magnoliopsida</taxon>
        <taxon>eudicotyledons</taxon>
        <taxon>Gunneridae</taxon>
        <taxon>Pentapetalae</taxon>
        <taxon>rosids</taxon>
        <taxon>fabids</taxon>
        <taxon>Fagales</taxon>
        <taxon>Fagaceae</taxon>
        <taxon>Quercus</taxon>
    </lineage>
</organism>
<proteinExistence type="inferred from homology"/>
<dbReference type="PANTHER" id="PTHR31623:SF17">
    <property type="entry name" value="F21J9.9"/>
    <property type="match status" value="1"/>
</dbReference>
<evidence type="ECO:0000313" key="5">
    <source>
        <dbReference type="Proteomes" id="UP000237347"/>
    </source>
</evidence>
<dbReference type="Proteomes" id="UP000237347">
    <property type="component" value="Unassembled WGS sequence"/>
</dbReference>
<keyword evidence="2" id="KW-0808">Transferase</keyword>
<dbReference type="GO" id="GO:0016746">
    <property type="term" value="F:acyltransferase activity"/>
    <property type="evidence" value="ECO:0007669"/>
    <property type="project" value="UniProtKB-KW"/>
</dbReference>
<gene>
    <name evidence="4" type="primary">ACT_38</name>
    <name evidence="4" type="ORF">CFP56_009322</name>
</gene>
<name>A0AAW0L177_QUESU</name>
<comment type="caution">
    <text evidence="4">The sequence shown here is derived from an EMBL/GenBank/DDBJ whole genome shotgun (WGS) entry which is preliminary data.</text>
</comment>
<keyword evidence="5" id="KW-1185">Reference proteome</keyword>